<dbReference type="AlphaFoldDB" id="A0A2M9D3E0"/>
<protein>
    <submittedName>
        <fullName evidence="2">PhnB protein</fullName>
    </submittedName>
</protein>
<dbReference type="Pfam" id="PF06983">
    <property type="entry name" value="3-dmu-9_3-mt"/>
    <property type="match status" value="1"/>
</dbReference>
<dbReference type="CDD" id="cd06588">
    <property type="entry name" value="PhnB_like"/>
    <property type="match status" value="1"/>
</dbReference>
<keyword evidence="3" id="KW-1185">Reference proteome</keyword>
<dbReference type="SUPFAM" id="SSF54593">
    <property type="entry name" value="Glyoxalase/Bleomycin resistance protein/Dihydroxybiphenyl dioxygenase"/>
    <property type="match status" value="1"/>
</dbReference>
<dbReference type="RefSeq" id="WP_100389730.1">
    <property type="nucleotide sequence ID" value="NZ_BMZU01000003.1"/>
</dbReference>
<dbReference type="OrthoDB" id="9795306at2"/>
<feature type="domain" description="PhnB-like" evidence="1">
    <location>
        <begin position="3"/>
        <end position="131"/>
    </location>
</feature>
<dbReference type="PANTHER" id="PTHR33990">
    <property type="entry name" value="PROTEIN YJDN-RELATED"/>
    <property type="match status" value="1"/>
</dbReference>
<proteinExistence type="predicted"/>
<organism evidence="2 3">
    <name type="scientific">Salinibacterium amurskyense</name>
    <dbReference type="NCBI Taxonomy" id="205941"/>
    <lineage>
        <taxon>Bacteria</taxon>
        <taxon>Bacillati</taxon>
        <taxon>Actinomycetota</taxon>
        <taxon>Actinomycetes</taxon>
        <taxon>Micrococcales</taxon>
        <taxon>Microbacteriaceae</taxon>
        <taxon>Salinibacterium</taxon>
    </lineage>
</organism>
<dbReference type="InterPro" id="IPR028973">
    <property type="entry name" value="PhnB-like"/>
</dbReference>
<accession>A0A2M9D3E0</accession>
<reference evidence="2 3" key="1">
    <citation type="submission" date="2017-11" db="EMBL/GenBank/DDBJ databases">
        <title>Genomic Encyclopedia of Archaeal and Bacterial Type Strains, Phase II (KMG-II): From Individual Species to Whole Genera.</title>
        <authorList>
            <person name="Goeker M."/>
        </authorList>
    </citation>
    <scope>NUCLEOTIDE SEQUENCE [LARGE SCALE GENOMIC DNA]</scope>
    <source>
        <strain evidence="2 3">DSM 16400</strain>
    </source>
</reference>
<dbReference type="EMBL" id="PGFH01000002">
    <property type="protein sequence ID" value="PJJ78710.1"/>
    <property type="molecule type" value="Genomic_DNA"/>
</dbReference>
<dbReference type="Proteomes" id="UP000231742">
    <property type="component" value="Unassembled WGS sequence"/>
</dbReference>
<name>A0A2M9D3E0_9MICO</name>
<gene>
    <name evidence="2" type="ORF">CLV85_2288</name>
</gene>
<evidence type="ECO:0000313" key="2">
    <source>
        <dbReference type="EMBL" id="PJJ78710.1"/>
    </source>
</evidence>
<comment type="caution">
    <text evidence="2">The sequence shown here is derived from an EMBL/GenBank/DDBJ whole genome shotgun (WGS) entry which is preliminary data.</text>
</comment>
<sequence>MKSNPYLSFRDNAREALGYYQSVFGGTTAINTFAEFNASEDPDEQDLVMHGQLDSPAGITLMLSDTPKSMEYTPGGSMSISIGGYLSEKAEMEGFWQKLCDGGTAIMPLETAEWGGLFGMVVDRYSVTWMVSISDDNETR</sequence>
<evidence type="ECO:0000313" key="3">
    <source>
        <dbReference type="Proteomes" id="UP000231742"/>
    </source>
</evidence>
<evidence type="ECO:0000259" key="1">
    <source>
        <dbReference type="Pfam" id="PF06983"/>
    </source>
</evidence>
<dbReference type="PANTHER" id="PTHR33990:SF1">
    <property type="entry name" value="PROTEIN YJDN"/>
    <property type="match status" value="1"/>
</dbReference>
<dbReference type="InterPro" id="IPR029068">
    <property type="entry name" value="Glyas_Bleomycin-R_OHBP_Dase"/>
</dbReference>
<dbReference type="Gene3D" id="3.10.180.10">
    <property type="entry name" value="2,3-Dihydroxybiphenyl 1,2-Dioxygenase, domain 1"/>
    <property type="match status" value="1"/>
</dbReference>